<dbReference type="EMBL" id="JBEPCV010000031">
    <property type="protein sequence ID" value="MER6907361.1"/>
    <property type="molecule type" value="Genomic_DNA"/>
</dbReference>
<gene>
    <name evidence="3" type="ORF">ABT322_27255</name>
</gene>
<feature type="chain" id="PRO_5045414273" description="Lipoprotein" evidence="2">
    <location>
        <begin position="34"/>
        <end position="552"/>
    </location>
</feature>
<dbReference type="RefSeq" id="WP_350721892.1">
    <property type="nucleotide sequence ID" value="NZ_JBEPCO010000032.1"/>
</dbReference>
<sequence length="552" mass="58336">MPRRPHTGHRLRRLLPCALATLLATVACTSARGGPPTPHTTAPTPAVQAPDRQHPVIAFLRYEKEPDMAVVMADAAGRTWKAADVPPVYSPLADSRSWPTQLVWSPDADRLAWLDNDDWAETGEIHLLDVRTGRETSRPCPCSGVGFLGEDAVSLSTDGHSLLLFPPDGTARRIALSERLLPYSKLAAGGADDVVLFSKLTDGPGVFRGEGTLAVADRRGTVRQLLPGKGRTTLNEARRQPGGPSVAWSNHDSGGACWGRESVLTHAVTAGGPRRPSPDDAAFRHALVPEARLVTSLDWAGDGLTVTFSALPNCSVMYPERSASYYVHDGRWTYLGSGMLGIAYGADGRVARFDDPVYGKPTIDSGPTTGRLTLTTGGETHVLGEGVSLFAFTPAESAGARPPSAPAPQPSEGATTEDDHGAALPDAVRVLARNIEAAAADGDTGRLDALCDPCSAAEHDWIRSAEGPRAVLRAIRTHPRRVDAELVYPGLTTCADAVDRENTCTPQQLRDAAVLGLKPGLGPSYSAAEAVRVPLTLRIEGGTARWTGLAAG</sequence>
<organism evidence="3 4">
    <name type="scientific">Streptomyces flaveolus</name>
    <dbReference type="NCBI Taxonomy" id="67297"/>
    <lineage>
        <taxon>Bacteria</taxon>
        <taxon>Bacillati</taxon>
        <taxon>Actinomycetota</taxon>
        <taxon>Actinomycetes</taxon>
        <taxon>Kitasatosporales</taxon>
        <taxon>Streptomycetaceae</taxon>
        <taxon>Streptomyces</taxon>
    </lineage>
</organism>
<evidence type="ECO:0000313" key="4">
    <source>
        <dbReference type="Proteomes" id="UP001490330"/>
    </source>
</evidence>
<evidence type="ECO:0000313" key="3">
    <source>
        <dbReference type="EMBL" id="MER6907361.1"/>
    </source>
</evidence>
<keyword evidence="4" id="KW-1185">Reference proteome</keyword>
<comment type="caution">
    <text evidence="3">The sequence shown here is derived from an EMBL/GenBank/DDBJ whole genome shotgun (WGS) entry which is preliminary data.</text>
</comment>
<evidence type="ECO:0000256" key="2">
    <source>
        <dbReference type="SAM" id="SignalP"/>
    </source>
</evidence>
<reference evidence="3 4" key="1">
    <citation type="submission" date="2024-06" db="EMBL/GenBank/DDBJ databases">
        <title>The Natural Products Discovery Center: Release of the First 8490 Sequenced Strains for Exploring Actinobacteria Biosynthetic Diversity.</title>
        <authorList>
            <person name="Kalkreuter E."/>
            <person name="Kautsar S.A."/>
            <person name="Yang D."/>
            <person name="Bader C.D."/>
            <person name="Teijaro C.N."/>
            <person name="Fluegel L."/>
            <person name="Davis C.M."/>
            <person name="Simpson J.R."/>
            <person name="Lauterbach L."/>
            <person name="Steele A.D."/>
            <person name="Gui C."/>
            <person name="Meng S."/>
            <person name="Li G."/>
            <person name="Viehrig K."/>
            <person name="Ye F."/>
            <person name="Su P."/>
            <person name="Kiefer A.F."/>
            <person name="Nichols A."/>
            <person name="Cepeda A.J."/>
            <person name="Yan W."/>
            <person name="Fan B."/>
            <person name="Jiang Y."/>
            <person name="Adhikari A."/>
            <person name="Zheng C.-J."/>
            <person name="Schuster L."/>
            <person name="Cowan T.M."/>
            <person name="Smanski M.J."/>
            <person name="Chevrette M.G."/>
            <person name="De Carvalho L.P.S."/>
            <person name="Shen B."/>
        </authorList>
    </citation>
    <scope>NUCLEOTIDE SEQUENCE [LARGE SCALE GENOMIC DNA]</scope>
    <source>
        <strain evidence="3 4">NPDC000632</strain>
    </source>
</reference>
<keyword evidence="2" id="KW-0732">Signal</keyword>
<feature type="region of interest" description="Disordered" evidence="1">
    <location>
        <begin position="396"/>
        <end position="420"/>
    </location>
</feature>
<evidence type="ECO:0008006" key="5">
    <source>
        <dbReference type="Google" id="ProtNLM"/>
    </source>
</evidence>
<proteinExistence type="predicted"/>
<protein>
    <recommendedName>
        <fullName evidence="5">Lipoprotein</fullName>
    </recommendedName>
</protein>
<name>A0ABV1VLJ7_9ACTN</name>
<dbReference type="PROSITE" id="PS51257">
    <property type="entry name" value="PROKAR_LIPOPROTEIN"/>
    <property type="match status" value="1"/>
</dbReference>
<evidence type="ECO:0000256" key="1">
    <source>
        <dbReference type="SAM" id="MobiDB-lite"/>
    </source>
</evidence>
<accession>A0ABV1VLJ7</accession>
<dbReference type="SUPFAM" id="SSF82171">
    <property type="entry name" value="DPP6 N-terminal domain-like"/>
    <property type="match status" value="1"/>
</dbReference>
<feature type="signal peptide" evidence="2">
    <location>
        <begin position="1"/>
        <end position="33"/>
    </location>
</feature>
<dbReference type="Proteomes" id="UP001490330">
    <property type="component" value="Unassembled WGS sequence"/>
</dbReference>